<dbReference type="Gene3D" id="1.10.10.60">
    <property type="entry name" value="Homeodomain-like"/>
    <property type="match status" value="1"/>
</dbReference>
<keyword evidence="4" id="KW-0539">Nucleus</keyword>
<dbReference type="InterPro" id="IPR001005">
    <property type="entry name" value="SANT/Myb"/>
</dbReference>
<reference evidence="6" key="2">
    <citation type="submission" date="2023-05" db="EMBL/GenBank/DDBJ databases">
        <authorList>
            <person name="Schelkunov M.I."/>
        </authorList>
    </citation>
    <scope>NUCLEOTIDE SEQUENCE</scope>
    <source>
        <strain evidence="6">Hsosn_3</strain>
        <tissue evidence="6">Leaf</tissue>
    </source>
</reference>
<dbReference type="GO" id="GO:0003677">
    <property type="term" value="F:DNA binding"/>
    <property type="evidence" value="ECO:0007669"/>
    <property type="project" value="InterPro"/>
</dbReference>
<dbReference type="GO" id="GO:0005634">
    <property type="term" value="C:nucleus"/>
    <property type="evidence" value="ECO:0007669"/>
    <property type="project" value="UniProtKB-SubCell"/>
</dbReference>
<evidence type="ECO:0000256" key="1">
    <source>
        <dbReference type="ARBA" id="ARBA00004123"/>
    </source>
</evidence>
<evidence type="ECO:0000256" key="3">
    <source>
        <dbReference type="ARBA" id="ARBA00023163"/>
    </source>
</evidence>
<dbReference type="SUPFAM" id="SSF46689">
    <property type="entry name" value="Homeodomain-like"/>
    <property type="match status" value="1"/>
</dbReference>
<organism evidence="6 7">
    <name type="scientific">Heracleum sosnowskyi</name>
    <dbReference type="NCBI Taxonomy" id="360622"/>
    <lineage>
        <taxon>Eukaryota</taxon>
        <taxon>Viridiplantae</taxon>
        <taxon>Streptophyta</taxon>
        <taxon>Embryophyta</taxon>
        <taxon>Tracheophyta</taxon>
        <taxon>Spermatophyta</taxon>
        <taxon>Magnoliopsida</taxon>
        <taxon>eudicotyledons</taxon>
        <taxon>Gunneridae</taxon>
        <taxon>Pentapetalae</taxon>
        <taxon>asterids</taxon>
        <taxon>campanulids</taxon>
        <taxon>Apiales</taxon>
        <taxon>Apiaceae</taxon>
        <taxon>Apioideae</taxon>
        <taxon>apioid superclade</taxon>
        <taxon>Tordylieae</taxon>
        <taxon>Tordyliinae</taxon>
        <taxon>Heracleum</taxon>
    </lineage>
</organism>
<dbReference type="GO" id="GO:0003700">
    <property type="term" value="F:DNA-binding transcription factor activity"/>
    <property type="evidence" value="ECO:0007669"/>
    <property type="project" value="InterPro"/>
</dbReference>
<dbReference type="NCBIfam" id="TIGR01557">
    <property type="entry name" value="myb_SHAQKYF"/>
    <property type="match status" value="1"/>
</dbReference>
<dbReference type="PROSITE" id="PS51294">
    <property type="entry name" value="HTH_MYB"/>
    <property type="match status" value="1"/>
</dbReference>
<dbReference type="EMBL" id="JAUIZM010000007">
    <property type="protein sequence ID" value="KAK1373604.1"/>
    <property type="molecule type" value="Genomic_DNA"/>
</dbReference>
<keyword evidence="2" id="KW-0805">Transcription regulation</keyword>
<dbReference type="PANTHER" id="PTHR31499">
    <property type="entry name" value="MYB FAMILY TRANSCRIPTION FACTOR PHL11"/>
    <property type="match status" value="1"/>
</dbReference>
<dbReference type="InterPro" id="IPR017930">
    <property type="entry name" value="Myb_dom"/>
</dbReference>
<evidence type="ECO:0000256" key="4">
    <source>
        <dbReference type="ARBA" id="ARBA00023242"/>
    </source>
</evidence>
<dbReference type="FunFam" id="1.10.10.60:FF:000007">
    <property type="entry name" value="Two-component response regulator"/>
    <property type="match status" value="1"/>
</dbReference>
<name>A0AAD8HVJ7_9APIA</name>
<keyword evidence="3" id="KW-0804">Transcription</keyword>
<evidence type="ECO:0000256" key="2">
    <source>
        <dbReference type="ARBA" id="ARBA00023015"/>
    </source>
</evidence>
<feature type="domain" description="HTH myb-type" evidence="5">
    <location>
        <begin position="119"/>
        <end position="177"/>
    </location>
</feature>
<comment type="subcellular location">
    <subcellularLocation>
        <location evidence="1">Nucleus</location>
    </subcellularLocation>
</comment>
<evidence type="ECO:0000259" key="5">
    <source>
        <dbReference type="PROSITE" id="PS51294"/>
    </source>
</evidence>
<reference evidence="6" key="1">
    <citation type="submission" date="2023-02" db="EMBL/GenBank/DDBJ databases">
        <title>Genome of toxic invasive species Heracleum sosnowskyi carries increased number of genes despite the absence of recent whole-genome duplications.</title>
        <authorList>
            <person name="Schelkunov M."/>
            <person name="Shtratnikova V."/>
            <person name="Makarenko M."/>
            <person name="Klepikova A."/>
            <person name="Omelchenko D."/>
            <person name="Novikova G."/>
            <person name="Obukhova E."/>
            <person name="Bogdanov V."/>
            <person name="Penin A."/>
            <person name="Logacheva M."/>
        </authorList>
    </citation>
    <scope>NUCLEOTIDE SEQUENCE</scope>
    <source>
        <strain evidence="6">Hsosn_3</strain>
        <tissue evidence="6">Leaf</tissue>
    </source>
</reference>
<evidence type="ECO:0000313" key="7">
    <source>
        <dbReference type="Proteomes" id="UP001237642"/>
    </source>
</evidence>
<sequence>MDSLVPPGFAPIQPGFGENYYENFHGQPHSAMNPAFEDQMYSVHETPGQGFGFQQAQVMDNAPLYRQGFSYQYSVQQQVMTYPVTQAATQGQPQQVQVERSAQEHVLIVELERPVLPASRPRLRWTPELHERFTRAAQELGGYFKATPKAILKKMNVRGLTRDQLKSHLQKVRNRVLHTESSGVLHTESFGVLQTESLEEIMGPGTQHNTNFSAPQILEGQHGRLLGSCEAPNHHSNHMIGPVEDPAKNFSFKDFDCPTTEGKTEIGLKMCGFFYNPKFVDPS</sequence>
<dbReference type="InterPro" id="IPR009057">
    <property type="entry name" value="Homeodomain-like_sf"/>
</dbReference>
<dbReference type="Pfam" id="PF00249">
    <property type="entry name" value="Myb_DNA-binding"/>
    <property type="match status" value="1"/>
</dbReference>
<keyword evidence="7" id="KW-1185">Reference proteome</keyword>
<gene>
    <name evidence="6" type="ORF">POM88_029797</name>
</gene>
<comment type="caution">
    <text evidence="6">The sequence shown here is derived from an EMBL/GenBank/DDBJ whole genome shotgun (WGS) entry which is preliminary data.</text>
</comment>
<dbReference type="AlphaFoldDB" id="A0AAD8HVJ7"/>
<protein>
    <recommendedName>
        <fullName evidence="5">HTH myb-type domain-containing protein</fullName>
    </recommendedName>
</protein>
<evidence type="ECO:0000313" key="6">
    <source>
        <dbReference type="EMBL" id="KAK1373604.1"/>
    </source>
</evidence>
<dbReference type="PANTHER" id="PTHR31499:SF43">
    <property type="entry name" value="MYB FAMILY TRANSCRIPTION FACTOR APL"/>
    <property type="match status" value="1"/>
</dbReference>
<dbReference type="InterPro" id="IPR046955">
    <property type="entry name" value="PHR1-like"/>
</dbReference>
<proteinExistence type="predicted"/>
<dbReference type="InterPro" id="IPR006447">
    <property type="entry name" value="Myb_dom_plants"/>
</dbReference>
<dbReference type="Proteomes" id="UP001237642">
    <property type="component" value="Unassembled WGS sequence"/>
</dbReference>
<accession>A0AAD8HVJ7</accession>